<dbReference type="PANTHER" id="PTHR30287">
    <property type="entry name" value="MEMBRANE COMPONENT OF PREDICTED ABC SUPERFAMILY METABOLITE UPTAKE TRANSPORTER"/>
    <property type="match status" value="1"/>
</dbReference>
<name>A0A542YNG1_9MICO</name>
<accession>A0A542YNG1</accession>
<dbReference type="OrthoDB" id="3719151at2"/>
<dbReference type="AlphaFoldDB" id="A0A542YNG1"/>
<dbReference type="PANTHER" id="PTHR30287:SF1">
    <property type="entry name" value="INNER MEMBRANE PROTEIN"/>
    <property type="match status" value="1"/>
</dbReference>
<feature type="transmembrane region" description="Helical" evidence="6">
    <location>
        <begin position="1040"/>
        <end position="1063"/>
    </location>
</feature>
<keyword evidence="3 6" id="KW-0812">Transmembrane</keyword>
<evidence type="ECO:0000259" key="7">
    <source>
        <dbReference type="Pfam" id="PF02687"/>
    </source>
</evidence>
<feature type="domain" description="ABC3 transporter permease C-terminal" evidence="7">
    <location>
        <begin position="292"/>
        <end position="392"/>
    </location>
</feature>
<evidence type="ECO:0000313" key="9">
    <source>
        <dbReference type="Proteomes" id="UP000319516"/>
    </source>
</evidence>
<evidence type="ECO:0000256" key="4">
    <source>
        <dbReference type="ARBA" id="ARBA00022989"/>
    </source>
</evidence>
<keyword evidence="2" id="KW-1003">Cell membrane</keyword>
<dbReference type="InterPro" id="IPR003838">
    <property type="entry name" value="ABC3_permease_C"/>
</dbReference>
<dbReference type="RefSeq" id="WP_141783831.1">
    <property type="nucleotide sequence ID" value="NZ_BAAAIK010000003.1"/>
</dbReference>
<evidence type="ECO:0000256" key="3">
    <source>
        <dbReference type="ARBA" id="ARBA00022692"/>
    </source>
</evidence>
<keyword evidence="9" id="KW-1185">Reference proteome</keyword>
<feature type="transmembrane region" description="Helical" evidence="6">
    <location>
        <begin position="451"/>
        <end position="472"/>
    </location>
</feature>
<protein>
    <submittedName>
        <fullName evidence="8">FtsX-like permease family protein</fullName>
    </submittedName>
</protein>
<dbReference type="GO" id="GO:0005886">
    <property type="term" value="C:plasma membrane"/>
    <property type="evidence" value="ECO:0007669"/>
    <property type="project" value="UniProtKB-SubCell"/>
</dbReference>
<sequence>MGSLALVLRRARAGLGLLSTILLLAAATTAIIAGTLGYSAAAATVAARQALTDAVPTEAGIRVQTRVADDPAAQDAAARRIIDEAFAGTDVRIQYTTVSEPRTVADHEGRVIAVASSSLLADDPEFAERVTVVEGAWPEAATQDGTVPGALHAGAAERWGVTVGDTLTVGEAKVTVTALWRAVDPQAAFWFGDPLVATGGEDSTVGPLVVDPGAITALGGAPFARWTVQPDPDDIQPSDMPTLAAAASKLQNAMKTDEVDVRGVTVEGDLAPTAATAARNLATAQALNVVPVILLLLVSVIAIVQIARLQSQSRSGEIELLIARGASRRQVLRWTLVEALGTTVVATALGTAAALLVMRSVPAGDQQTDTVVRVGILTGISVLLALALVALLQVRTLAARTATDRSGRTRTVAALGTLLFTLGAAALSWWQLRRYGSPLVTADDGSLTTDLVAGAAPALLLAAVAVIAMALLGPIGRIAESLTRPARGLGAHLASAQVSRRLVVYAVPVVLTVLAVGTTTVSAMYAATSAHLRTQLTELAEGADVRASLASGPEDRGAAFRTPASALPSIQEAPGVTAALPVWQARTRLAVGTPESQVLAMPVDRMGGVAHDPEGIDTAALGTALQPADAFADWGALELPEGASEITLDVAVETSLEGDLEEEFEEALRLWREANEAPFASAPPEDVDEILEEALANYAFWIDATPDAGLTAWVQDVDSGTVVPLTLEPVRYGFDIQRDGVEITSHPEETRGSTTLTLPGAGTQRLLGLTVETEEFGTTYLMDFRITGITSDLDPDTNLLAGAPELGWGDPQLPVEQDRDAGTLGFRGEVGQSFSFRGDVSRRPILMFPSEPTEGTVEGVDGGSGRTLVTPDPVPIAVTESLASASNLEVGSRLTLNAFGVPSDAEVALVVPAVPGTTAPDAVLVDSRTLAQSAMPAQQAMPQPDQVWITSDDPERTVEAVGADPSFASVTGPGTVSVTDAASAVRLVFWVASTGAVLLAFTGIAAVTAALLAARRAEVAVLRALGMTPGGQARSRGAELFGVVGVAGLLGLAAGWLVGAMVIPDLARSTTVAGQAVLPAALRLEAAPWATLLGLLLVAILGLVGALAWQVRRHALDNEYREEIR</sequence>
<feature type="transmembrane region" description="Helical" evidence="6">
    <location>
        <begin position="370"/>
        <end position="392"/>
    </location>
</feature>
<feature type="transmembrane region" description="Helical" evidence="6">
    <location>
        <begin position="331"/>
        <end position="358"/>
    </location>
</feature>
<keyword evidence="4 6" id="KW-1133">Transmembrane helix</keyword>
<evidence type="ECO:0000313" key="8">
    <source>
        <dbReference type="EMBL" id="TQL49587.1"/>
    </source>
</evidence>
<feature type="transmembrane region" description="Helical" evidence="6">
    <location>
        <begin position="289"/>
        <end position="310"/>
    </location>
</feature>
<dbReference type="Pfam" id="PF02687">
    <property type="entry name" value="FtsX"/>
    <property type="match status" value="2"/>
</dbReference>
<gene>
    <name evidence="8" type="ORF">FB467_0662</name>
</gene>
<feature type="domain" description="ABC3 transporter permease C-terminal" evidence="7">
    <location>
        <begin position="991"/>
        <end position="1113"/>
    </location>
</feature>
<evidence type="ECO:0000256" key="5">
    <source>
        <dbReference type="ARBA" id="ARBA00023136"/>
    </source>
</evidence>
<dbReference type="EMBL" id="VFOP01000001">
    <property type="protein sequence ID" value="TQL49587.1"/>
    <property type="molecule type" value="Genomic_DNA"/>
</dbReference>
<proteinExistence type="predicted"/>
<feature type="transmembrane region" description="Helical" evidence="6">
    <location>
        <begin position="1089"/>
        <end position="1111"/>
    </location>
</feature>
<evidence type="ECO:0000256" key="1">
    <source>
        <dbReference type="ARBA" id="ARBA00004651"/>
    </source>
</evidence>
<dbReference type="Proteomes" id="UP000319516">
    <property type="component" value="Unassembled WGS sequence"/>
</dbReference>
<feature type="transmembrane region" description="Helical" evidence="6">
    <location>
        <begin position="412"/>
        <end position="431"/>
    </location>
</feature>
<organism evidence="8 9">
    <name type="scientific">Ornithinicoccus hortensis</name>
    <dbReference type="NCBI Taxonomy" id="82346"/>
    <lineage>
        <taxon>Bacteria</taxon>
        <taxon>Bacillati</taxon>
        <taxon>Actinomycetota</taxon>
        <taxon>Actinomycetes</taxon>
        <taxon>Micrococcales</taxon>
        <taxon>Intrasporangiaceae</taxon>
        <taxon>Ornithinicoccus</taxon>
    </lineage>
</organism>
<keyword evidence="5 6" id="KW-0472">Membrane</keyword>
<feature type="transmembrane region" description="Helical" evidence="6">
    <location>
        <begin position="502"/>
        <end position="527"/>
    </location>
</feature>
<comment type="caution">
    <text evidence="8">The sequence shown here is derived from an EMBL/GenBank/DDBJ whole genome shotgun (WGS) entry which is preliminary data.</text>
</comment>
<comment type="subcellular location">
    <subcellularLocation>
        <location evidence="1">Cell membrane</location>
        <topology evidence="1">Multi-pass membrane protein</topology>
    </subcellularLocation>
</comment>
<feature type="transmembrane region" description="Helical" evidence="6">
    <location>
        <begin position="987"/>
        <end position="1013"/>
    </location>
</feature>
<evidence type="ECO:0000256" key="6">
    <source>
        <dbReference type="SAM" id="Phobius"/>
    </source>
</evidence>
<dbReference type="InterPro" id="IPR038766">
    <property type="entry name" value="Membrane_comp_ABC_pdt"/>
</dbReference>
<reference evidence="8 9" key="1">
    <citation type="submission" date="2019-06" db="EMBL/GenBank/DDBJ databases">
        <title>Sequencing the genomes of 1000 actinobacteria strains.</title>
        <authorList>
            <person name="Klenk H.-P."/>
        </authorList>
    </citation>
    <scope>NUCLEOTIDE SEQUENCE [LARGE SCALE GENOMIC DNA]</scope>
    <source>
        <strain evidence="8 9">DSM 12335</strain>
    </source>
</reference>
<evidence type="ECO:0000256" key="2">
    <source>
        <dbReference type="ARBA" id="ARBA00022475"/>
    </source>
</evidence>